<evidence type="ECO:0000313" key="13">
    <source>
        <dbReference type="EMBL" id="GGD42762.1"/>
    </source>
</evidence>
<feature type="transmembrane region" description="Helical" evidence="12">
    <location>
        <begin position="137"/>
        <end position="160"/>
    </location>
</feature>
<protein>
    <submittedName>
        <fullName evidence="13">Phosphatidylserine synthase</fullName>
    </submittedName>
</protein>
<name>A0ABQ1QRR7_9FLAO</name>
<dbReference type="EMBL" id="BMFH01000001">
    <property type="protein sequence ID" value="GGD42762.1"/>
    <property type="molecule type" value="Genomic_DNA"/>
</dbReference>
<gene>
    <name evidence="13" type="primary">pssA</name>
    <name evidence="13" type="ORF">GCM10011361_07190</name>
</gene>
<keyword evidence="4 11" id="KW-0808">Transferase</keyword>
<keyword evidence="6 12" id="KW-1133">Transmembrane helix</keyword>
<keyword evidence="10" id="KW-1208">Phospholipid metabolism</keyword>
<evidence type="ECO:0000313" key="14">
    <source>
        <dbReference type="Proteomes" id="UP000625780"/>
    </source>
</evidence>
<dbReference type="InterPro" id="IPR000462">
    <property type="entry name" value="CDP-OH_P_trans"/>
</dbReference>
<dbReference type="Gene3D" id="1.20.120.1760">
    <property type="match status" value="1"/>
</dbReference>
<evidence type="ECO:0000256" key="5">
    <source>
        <dbReference type="ARBA" id="ARBA00022692"/>
    </source>
</evidence>
<keyword evidence="8 12" id="KW-0472">Membrane</keyword>
<dbReference type="Pfam" id="PF01066">
    <property type="entry name" value="CDP-OH_P_transf"/>
    <property type="match status" value="1"/>
</dbReference>
<evidence type="ECO:0000256" key="3">
    <source>
        <dbReference type="ARBA" id="ARBA00022516"/>
    </source>
</evidence>
<feature type="transmembrane region" description="Helical" evidence="12">
    <location>
        <begin position="104"/>
        <end position="125"/>
    </location>
</feature>
<feature type="transmembrane region" description="Helical" evidence="12">
    <location>
        <begin position="208"/>
        <end position="241"/>
    </location>
</feature>
<evidence type="ECO:0000256" key="2">
    <source>
        <dbReference type="ARBA" id="ARBA00010441"/>
    </source>
</evidence>
<dbReference type="PROSITE" id="PS00379">
    <property type="entry name" value="CDP_ALCOHOL_P_TRANSF"/>
    <property type="match status" value="1"/>
</dbReference>
<feature type="transmembrane region" description="Helical" evidence="12">
    <location>
        <begin position="172"/>
        <end position="196"/>
    </location>
</feature>
<evidence type="ECO:0000256" key="8">
    <source>
        <dbReference type="ARBA" id="ARBA00023136"/>
    </source>
</evidence>
<keyword evidence="3" id="KW-0444">Lipid biosynthesis</keyword>
<sequence>MKKNIPNLLTLMNVLAGSLAVVFALDNQWGTMALLVLGGLIFDFLDGLSARALKVQSKLGLQLDSLADMVTFGLVPGIVMYQLFTMSLGGHQGMEAGSGKDVFQLFALLPYAGFAVTLASAVRLARFNIDERQATSFIGLPTPANALLVVSLPMILLYNGNDALNNIILNPWFLIIHTVLSCYLLNAPIALFSLKFKNWGFKDNSLRYIFLFISLFCIGTMKFLSVPVIILIYLLMSLFFFRPVEQA</sequence>
<feature type="transmembrane region" description="Helical" evidence="12">
    <location>
        <begin position="34"/>
        <end position="53"/>
    </location>
</feature>
<dbReference type="InterPro" id="IPR050324">
    <property type="entry name" value="CDP-alcohol_PTase-I"/>
</dbReference>
<keyword evidence="9" id="KW-0594">Phospholipid biosynthesis</keyword>
<evidence type="ECO:0000256" key="4">
    <source>
        <dbReference type="ARBA" id="ARBA00022679"/>
    </source>
</evidence>
<comment type="caution">
    <text evidence="13">The sequence shown here is derived from an EMBL/GenBank/DDBJ whole genome shotgun (WGS) entry which is preliminary data.</text>
</comment>
<dbReference type="InterPro" id="IPR048254">
    <property type="entry name" value="CDP_ALCOHOL_P_TRANSF_CS"/>
</dbReference>
<evidence type="ECO:0000256" key="11">
    <source>
        <dbReference type="RuleBase" id="RU003750"/>
    </source>
</evidence>
<evidence type="ECO:0000256" key="1">
    <source>
        <dbReference type="ARBA" id="ARBA00004141"/>
    </source>
</evidence>
<organism evidence="13 14">
    <name type="scientific">Muriicola marianensis</name>
    <dbReference type="NCBI Taxonomy" id="1324801"/>
    <lineage>
        <taxon>Bacteria</taxon>
        <taxon>Pseudomonadati</taxon>
        <taxon>Bacteroidota</taxon>
        <taxon>Flavobacteriia</taxon>
        <taxon>Flavobacteriales</taxon>
        <taxon>Flavobacteriaceae</taxon>
        <taxon>Muriicola</taxon>
    </lineage>
</organism>
<proteinExistence type="inferred from homology"/>
<dbReference type="InterPro" id="IPR043130">
    <property type="entry name" value="CDP-OH_PTrfase_TM_dom"/>
</dbReference>
<dbReference type="PANTHER" id="PTHR14269">
    <property type="entry name" value="CDP-DIACYLGLYCEROL--GLYCEROL-3-PHOSPHATE 3-PHOSPHATIDYLTRANSFERASE-RELATED"/>
    <property type="match status" value="1"/>
</dbReference>
<comment type="similarity">
    <text evidence="2 11">Belongs to the CDP-alcohol phosphatidyltransferase class-I family.</text>
</comment>
<evidence type="ECO:0000256" key="6">
    <source>
        <dbReference type="ARBA" id="ARBA00022989"/>
    </source>
</evidence>
<evidence type="ECO:0000256" key="9">
    <source>
        <dbReference type="ARBA" id="ARBA00023209"/>
    </source>
</evidence>
<feature type="transmembrane region" description="Helical" evidence="12">
    <location>
        <begin position="65"/>
        <end position="84"/>
    </location>
</feature>
<accession>A0ABQ1QRR7</accession>
<evidence type="ECO:0000256" key="12">
    <source>
        <dbReference type="SAM" id="Phobius"/>
    </source>
</evidence>
<keyword evidence="5 12" id="KW-0812">Transmembrane</keyword>
<evidence type="ECO:0000256" key="10">
    <source>
        <dbReference type="ARBA" id="ARBA00023264"/>
    </source>
</evidence>
<evidence type="ECO:0000256" key="7">
    <source>
        <dbReference type="ARBA" id="ARBA00023098"/>
    </source>
</evidence>
<dbReference type="RefSeq" id="WP_188369335.1">
    <property type="nucleotide sequence ID" value="NZ_BMFH01000001.1"/>
</dbReference>
<keyword evidence="14" id="KW-1185">Reference proteome</keyword>
<dbReference type="Proteomes" id="UP000625780">
    <property type="component" value="Unassembled WGS sequence"/>
</dbReference>
<reference evidence="14" key="1">
    <citation type="journal article" date="2019" name="Int. J. Syst. Evol. Microbiol.">
        <title>The Global Catalogue of Microorganisms (GCM) 10K type strain sequencing project: providing services to taxonomists for standard genome sequencing and annotation.</title>
        <authorList>
            <consortium name="The Broad Institute Genomics Platform"/>
            <consortium name="The Broad Institute Genome Sequencing Center for Infectious Disease"/>
            <person name="Wu L."/>
            <person name="Ma J."/>
        </authorList>
    </citation>
    <scope>NUCLEOTIDE SEQUENCE [LARGE SCALE GENOMIC DNA]</scope>
    <source>
        <strain evidence="14">CGMCC 1.12606</strain>
    </source>
</reference>
<dbReference type="PANTHER" id="PTHR14269:SF61">
    <property type="entry name" value="CDP-DIACYLGLYCEROL--SERINE O-PHOSPHATIDYLTRANSFERASE"/>
    <property type="match status" value="1"/>
</dbReference>
<keyword evidence="7" id="KW-0443">Lipid metabolism</keyword>
<comment type="subcellular location">
    <subcellularLocation>
        <location evidence="1">Membrane</location>
        <topology evidence="1">Multi-pass membrane protein</topology>
    </subcellularLocation>
</comment>